<comment type="caution">
    <text evidence="3">The sequence shown here is derived from an EMBL/GenBank/DDBJ whole genome shotgun (WGS) entry which is preliminary data.</text>
</comment>
<dbReference type="InterPro" id="IPR018274">
    <property type="entry name" value="PEP_util_AS"/>
</dbReference>
<dbReference type="InterPro" id="IPR008279">
    <property type="entry name" value="PEP-util_enz_mobile_dom"/>
</dbReference>
<dbReference type="InterPro" id="IPR013815">
    <property type="entry name" value="ATP_grasp_subdomain_1"/>
</dbReference>
<dbReference type="SUPFAM" id="SSF52009">
    <property type="entry name" value="Phosphohistidine domain"/>
    <property type="match status" value="1"/>
</dbReference>
<evidence type="ECO:0000259" key="1">
    <source>
        <dbReference type="Pfam" id="PF00391"/>
    </source>
</evidence>
<proteinExistence type="predicted"/>
<evidence type="ECO:0000313" key="3">
    <source>
        <dbReference type="EMBL" id="NKQ58238.1"/>
    </source>
</evidence>
<protein>
    <submittedName>
        <fullName evidence="3">Pyruvate, phosphate dikinase</fullName>
    </submittedName>
</protein>
<dbReference type="InterPro" id="IPR036637">
    <property type="entry name" value="Phosphohistidine_dom_sf"/>
</dbReference>
<dbReference type="EMBL" id="JAAXLS010000051">
    <property type="protein sequence ID" value="NKQ58238.1"/>
    <property type="molecule type" value="Genomic_DNA"/>
</dbReference>
<accession>A0ABX1JF41</accession>
<keyword evidence="3" id="KW-0670">Pyruvate</keyword>
<feature type="domain" description="Pyruvate phosphate dikinase AMP/ATP-binding" evidence="2">
    <location>
        <begin position="58"/>
        <end position="284"/>
    </location>
</feature>
<keyword evidence="4" id="KW-1185">Reference proteome</keyword>
<dbReference type="Gene3D" id="3.30.470.20">
    <property type="entry name" value="ATP-grasp fold, B domain"/>
    <property type="match status" value="1"/>
</dbReference>
<reference evidence="3 4" key="1">
    <citation type="submission" date="2020-04" db="EMBL/GenBank/DDBJ databases">
        <title>Novel species.</title>
        <authorList>
            <person name="Teo W.F.A."/>
            <person name="Lipun K."/>
            <person name="Srisuk N."/>
            <person name="Duangmal K."/>
        </authorList>
    </citation>
    <scope>NUCLEOTIDE SEQUENCE [LARGE SCALE GENOMIC DNA]</scope>
    <source>
        <strain evidence="3 4">K13G38</strain>
    </source>
</reference>
<evidence type="ECO:0000259" key="2">
    <source>
        <dbReference type="Pfam" id="PF01326"/>
    </source>
</evidence>
<dbReference type="Pfam" id="PF00391">
    <property type="entry name" value="PEP-utilizers"/>
    <property type="match status" value="1"/>
</dbReference>
<dbReference type="SUPFAM" id="SSF56059">
    <property type="entry name" value="Glutathione synthetase ATP-binding domain-like"/>
    <property type="match status" value="1"/>
</dbReference>
<dbReference type="PANTHER" id="PTHR22931:SF9">
    <property type="entry name" value="PYRUVATE, PHOSPHATE DIKINASE 1, CHLOROPLASTIC"/>
    <property type="match status" value="1"/>
</dbReference>
<dbReference type="InterPro" id="IPR002192">
    <property type="entry name" value="PPDK_AMP/ATP-bd"/>
</dbReference>
<dbReference type="Gene3D" id="3.50.30.10">
    <property type="entry name" value="Phosphohistidine domain"/>
    <property type="match status" value="1"/>
</dbReference>
<gene>
    <name evidence="3" type="ORF">HFP15_35840</name>
</gene>
<sequence>MSLFLLDGNGSAEPDAEVVGAKAAGLMRMANAALPIPPAFVLGTALCADYHAHGGRLDAKVPELIARGIRHVEQCTAQRFGGTRRPLLVSVRSGAPVSMPGMLDTVLDVGLCESTLPGLLLATGDPVFVWDSYRRLIQCYAEVVDGSSPAPFTALVDDAIQRHGVPAANELDVAALRELTGRMLDAYRSVVGRPFPQDPTVQLTGAIEGVFRSWNTERAVAYRRLERLTGLPGTAVTVQAMVFGNCGLGSGSGVAFTRDPATGEHNLYLDFLLDAQGEDVVAGRNGIGDGSGDGVATDLTPELARRLREVSNTLESVFTDAQDFEFTVEEGTIWMLQTRDAKRTPWAALRIACDLVDEGIIDRDTALDRLRGYDLDQISRHRLASASAQRPLGRAVPAGMGVASGPIALDVTTATARAEHGEPPILVRPEASTDDVAALAVCGGLLTAGGARTSHAAVVARQLGVVCLVNCTSLTIDTEAHVVRIGAHELQEGDPITLDGGDGSVYAGGLELVEERPTELIDRVHAWQQDQAAQRAQLSDPSRRRIED</sequence>
<dbReference type="PANTHER" id="PTHR22931">
    <property type="entry name" value="PHOSPHOENOLPYRUVATE DIKINASE-RELATED"/>
    <property type="match status" value="1"/>
</dbReference>
<evidence type="ECO:0000313" key="4">
    <source>
        <dbReference type="Proteomes" id="UP000715441"/>
    </source>
</evidence>
<dbReference type="Pfam" id="PF01326">
    <property type="entry name" value="PPDK_N"/>
    <property type="match status" value="1"/>
</dbReference>
<dbReference type="RefSeq" id="WP_168521873.1">
    <property type="nucleotide sequence ID" value="NZ_JAAXLS010000051.1"/>
</dbReference>
<dbReference type="Gene3D" id="3.30.1490.20">
    <property type="entry name" value="ATP-grasp fold, A domain"/>
    <property type="match status" value="1"/>
</dbReference>
<dbReference type="Gene3D" id="1.20.80.30">
    <property type="match status" value="1"/>
</dbReference>
<feature type="domain" description="PEP-utilising enzyme mobile" evidence="1">
    <location>
        <begin position="423"/>
        <end position="503"/>
    </location>
</feature>
<dbReference type="InterPro" id="IPR010121">
    <property type="entry name" value="Pyruvate_phosphate_dikinase"/>
</dbReference>
<dbReference type="Gene3D" id="1.10.189.10">
    <property type="entry name" value="Pyruvate Phosphate Dikinase, domain 2"/>
    <property type="match status" value="1"/>
</dbReference>
<dbReference type="Proteomes" id="UP000715441">
    <property type="component" value="Unassembled WGS sequence"/>
</dbReference>
<name>A0ABX1JF41_9PSEU</name>
<dbReference type="PROSITE" id="PS00370">
    <property type="entry name" value="PEP_ENZYMES_PHOS_SITE"/>
    <property type="match status" value="1"/>
</dbReference>
<organism evidence="3 4">
    <name type="scientific">Amycolatopsis acididurans</name>
    <dbReference type="NCBI Taxonomy" id="2724524"/>
    <lineage>
        <taxon>Bacteria</taxon>
        <taxon>Bacillati</taxon>
        <taxon>Actinomycetota</taxon>
        <taxon>Actinomycetes</taxon>
        <taxon>Pseudonocardiales</taxon>
        <taxon>Pseudonocardiaceae</taxon>
        <taxon>Amycolatopsis</taxon>
    </lineage>
</organism>